<keyword evidence="3" id="KW-0804">Transcription</keyword>
<evidence type="ECO:0000256" key="2">
    <source>
        <dbReference type="ARBA" id="ARBA00023125"/>
    </source>
</evidence>
<evidence type="ECO:0000256" key="1">
    <source>
        <dbReference type="ARBA" id="ARBA00023015"/>
    </source>
</evidence>
<dbReference type="PANTHER" id="PTHR43280:SF2">
    <property type="entry name" value="HTH-TYPE TRANSCRIPTIONAL REGULATOR EXSA"/>
    <property type="match status" value="1"/>
</dbReference>
<dbReference type="SMART" id="SM00342">
    <property type="entry name" value="HTH_ARAC"/>
    <property type="match status" value="1"/>
</dbReference>
<evidence type="ECO:0000259" key="4">
    <source>
        <dbReference type="PROSITE" id="PS01124"/>
    </source>
</evidence>
<name>W0FMH7_9BACT</name>
<evidence type="ECO:0000256" key="3">
    <source>
        <dbReference type="ARBA" id="ARBA00023163"/>
    </source>
</evidence>
<protein>
    <submittedName>
        <fullName evidence="5">Transcriptional regulator, AraC family</fullName>
    </submittedName>
</protein>
<reference evidence="5" key="1">
    <citation type="journal article" date="2013" name="PLoS ONE">
        <title>Metagenomic insights into the carbohydrate-active enzymes carried by the microorganisms adhering to solid digesta in the rumen of cows.</title>
        <authorList>
            <person name="Wang L."/>
            <person name="Hatem A."/>
            <person name="Catalyurek U.V."/>
            <person name="Morrison M."/>
            <person name="Yu Z."/>
        </authorList>
    </citation>
    <scope>NUCLEOTIDE SEQUENCE</scope>
</reference>
<dbReference type="PROSITE" id="PS01124">
    <property type="entry name" value="HTH_ARAC_FAMILY_2"/>
    <property type="match status" value="1"/>
</dbReference>
<accession>W0FMH7</accession>
<dbReference type="PANTHER" id="PTHR43280">
    <property type="entry name" value="ARAC-FAMILY TRANSCRIPTIONAL REGULATOR"/>
    <property type="match status" value="1"/>
</dbReference>
<evidence type="ECO:0000313" key="5">
    <source>
        <dbReference type="EMBL" id="AHF23982.1"/>
    </source>
</evidence>
<dbReference type="AlphaFoldDB" id="W0FMH7"/>
<dbReference type="GO" id="GO:0003700">
    <property type="term" value="F:DNA-binding transcription factor activity"/>
    <property type="evidence" value="ECO:0007669"/>
    <property type="project" value="InterPro"/>
</dbReference>
<dbReference type="SUPFAM" id="SSF46689">
    <property type="entry name" value="Homeodomain-like"/>
    <property type="match status" value="2"/>
</dbReference>
<dbReference type="GO" id="GO:0043565">
    <property type="term" value="F:sequence-specific DNA binding"/>
    <property type="evidence" value="ECO:0007669"/>
    <property type="project" value="InterPro"/>
</dbReference>
<dbReference type="InterPro" id="IPR018060">
    <property type="entry name" value="HTH_AraC"/>
</dbReference>
<feature type="domain" description="HTH araC/xylS-type" evidence="4">
    <location>
        <begin position="303"/>
        <end position="401"/>
    </location>
</feature>
<keyword evidence="1" id="KW-0805">Transcription regulation</keyword>
<keyword evidence="2" id="KW-0238">DNA-binding</keyword>
<dbReference type="InterPro" id="IPR009057">
    <property type="entry name" value="Homeodomain-like_sf"/>
</dbReference>
<organism evidence="5">
    <name type="scientific">uncultured bacterium Contig16</name>
    <dbReference type="NCBI Taxonomy" id="1393468"/>
    <lineage>
        <taxon>Bacteria</taxon>
        <taxon>environmental samples</taxon>
    </lineage>
</organism>
<dbReference type="Pfam" id="PF12833">
    <property type="entry name" value="HTH_18"/>
    <property type="match status" value="1"/>
</dbReference>
<dbReference type="EMBL" id="KC246781">
    <property type="protein sequence ID" value="AHF23982.1"/>
    <property type="molecule type" value="Genomic_DNA"/>
</dbReference>
<sequence length="408" mass="46285">MEKPWPENIYGLFETDILVEDHLYYWIFDSQYRMIRTSAPAEEMFYNRFLVLSDMIRVVRESVGIGRPGLVTSNVGLTFSGEAIGEGDGQEIHFIGPVFTSPVSEKELWRSVEGWDVVGVEFSRRRRLVESMKSLPFLSTHSLARYGVILHRLLTGEQIGLNEVSFPVMVTEERADPVLIREGTALWKLEEGLLSAIQEGGPIPGDLTQRIAEITEYSGAYSGTPIERVRLSSVLFISLCSRYAIRGGISVDTGFSLESGYIRAVQAAANIQDIRNLLASMYREFITRTAMQKEGGNFTPEIRRVLDYVMLHADEDLSLEMIADQMGYAPYYLSRKFRTEVGSPLPEYIRKAKLSRVKFMLISTDLSVSEICEQLKIPSRTWLSRAFRELSGLTPGEFRERYRNHTGA</sequence>
<proteinExistence type="predicted"/>
<dbReference type="Gene3D" id="1.10.10.60">
    <property type="entry name" value="Homeodomain-like"/>
    <property type="match status" value="2"/>
</dbReference>